<dbReference type="RefSeq" id="WP_181736848.1">
    <property type="nucleotide sequence ID" value="NZ_JACEOL010000002.1"/>
</dbReference>
<evidence type="ECO:0000256" key="1">
    <source>
        <dbReference type="ARBA" id="ARBA00005721"/>
    </source>
</evidence>
<dbReference type="InterPro" id="IPR005531">
    <property type="entry name" value="Asp23"/>
</dbReference>
<dbReference type="PANTHER" id="PTHR34297">
    <property type="entry name" value="HYPOTHETICAL CYTOSOLIC PROTEIN-RELATED"/>
    <property type="match status" value="1"/>
</dbReference>
<dbReference type="EMBL" id="JACEOL010000002">
    <property type="protein sequence ID" value="MBA4600908.1"/>
    <property type="molecule type" value="Genomic_DNA"/>
</dbReference>
<organism evidence="2 3">
    <name type="scientific">Thermoactinomyces mirandus</name>
    <dbReference type="NCBI Taxonomy" id="2756294"/>
    <lineage>
        <taxon>Bacteria</taxon>
        <taxon>Bacillati</taxon>
        <taxon>Bacillota</taxon>
        <taxon>Bacilli</taxon>
        <taxon>Bacillales</taxon>
        <taxon>Thermoactinomycetaceae</taxon>
        <taxon>Thermoactinomyces</taxon>
    </lineage>
</organism>
<name>A0A7W2APY0_9BACL</name>
<proteinExistence type="inferred from homology"/>
<comment type="similarity">
    <text evidence="1">Belongs to the asp23 family.</text>
</comment>
<dbReference type="PANTHER" id="PTHR34297:SF2">
    <property type="entry name" value="ASP23_GLS24 FAMILY ENVELOPE STRESS RESPONSE PROTEIN"/>
    <property type="match status" value="1"/>
</dbReference>
<evidence type="ECO:0000313" key="3">
    <source>
        <dbReference type="Proteomes" id="UP000538292"/>
    </source>
</evidence>
<reference evidence="2 3" key="1">
    <citation type="submission" date="2020-07" db="EMBL/GenBank/DDBJ databases">
        <title>Thermoactinomyces phylogeny.</title>
        <authorList>
            <person name="Dunlap C."/>
        </authorList>
    </citation>
    <scope>NUCLEOTIDE SEQUENCE [LARGE SCALE GENOMIC DNA]</scope>
    <source>
        <strain evidence="2 3">AMNI-1</strain>
    </source>
</reference>
<evidence type="ECO:0000313" key="2">
    <source>
        <dbReference type="EMBL" id="MBA4600908.1"/>
    </source>
</evidence>
<dbReference type="AlphaFoldDB" id="A0A7W2APY0"/>
<keyword evidence="3" id="KW-1185">Reference proteome</keyword>
<protein>
    <submittedName>
        <fullName evidence="2">Asp23/Gls24 family envelope stress response protein</fullName>
    </submittedName>
</protein>
<dbReference type="Proteomes" id="UP000538292">
    <property type="component" value="Unassembled WGS sequence"/>
</dbReference>
<accession>A0A7W2APY0</accession>
<gene>
    <name evidence="2" type="ORF">H2C83_00920</name>
</gene>
<dbReference type="Pfam" id="PF03780">
    <property type="entry name" value="Asp23"/>
    <property type="match status" value="1"/>
</dbReference>
<sequence length="133" mass="14254">MSEAYEHENNSIGKIEIAPEVIQIISGIAADSVEGVIGLSGGATANINQLLGRKNLRKGIHVDLGDQLSVQLAIVVQYGYNIPDVGRKVQEEVKAAIENMTGLFVDNVSVRVDGIKMPSADNRENETGSPRVQ</sequence>
<comment type="caution">
    <text evidence="2">The sequence shown here is derived from an EMBL/GenBank/DDBJ whole genome shotgun (WGS) entry which is preliminary data.</text>
</comment>